<feature type="domain" description="YetF C-terminal" evidence="8">
    <location>
        <begin position="91"/>
        <end position="159"/>
    </location>
</feature>
<dbReference type="InterPro" id="IPR023090">
    <property type="entry name" value="UPF0702_alpha/beta_dom_sf"/>
</dbReference>
<dbReference type="InterPro" id="IPR007353">
    <property type="entry name" value="DUF421"/>
</dbReference>
<reference evidence="10" key="1">
    <citation type="submission" date="2011-02" db="EMBL/GenBank/DDBJ databases">
        <title>The complete genome of Planctomyces brasiliensis DSM 5305.</title>
        <authorList>
            <person name="Lucas S."/>
            <person name="Copeland A."/>
            <person name="Lapidus A."/>
            <person name="Bruce D."/>
            <person name="Goodwin L."/>
            <person name="Pitluck S."/>
            <person name="Kyrpides N."/>
            <person name="Mavromatis K."/>
            <person name="Pagani I."/>
            <person name="Ivanova N."/>
            <person name="Ovchinnikova G."/>
            <person name="Lu M."/>
            <person name="Detter J.C."/>
            <person name="Han C."/>
            <person name="Land M."/>
            <person name="Hauser L."/>
            <person name="Markowitz V."/>
            <person name="Cheng J.-F."/>
            <person name="Hugenholtz P."/>
            <person name="Woyke T."/>
            <person name="Wu D."/>
            <person name="Tindall B."/>
            <person name="Pomrenke H.G."/>
            <person name="Brambilla E."/>
            <person name="Klenk H.-P."/>
            <person name="Eisen J.A."/>
        </authorList>
    </citation>
    <scope>NUCLEOTIDE SEQUENCE [LARGE SCALE GENOMIC DNA]</scope>
    <source>
        <strain evidence="10">ATCC 49424 / DSM 5305 / JCM 21570 / NBRC 103401 / IFAM 1448</strain>
    </source>
</reference>
<evidence type="ECO:0000256" key="4">
    <source>
        <dbReference type="ARBA" id="ARBA00022692"/>
    </source>
</evidence>
<dbReference type="HOGENOM" id="CLU_077149_3_3_0"/>
<feature type="transmembrane region" description="Helical" evidence="7">
    <location>
        <begin position="45"/>
        <end position="62"/>
    </location>
</feature>
<evidence type="ECO:0000313" key="9">
    <source>
        <dbReference type="EMBL" id="ADY61967.1"/>
    </source>
</evidence>
<proteinExistence type="inferred from homology"/>
<evidence type="ECO:0000256" key="1">
    <source>
        <dbReference type="ARBA" id="ARBA00004651"/>
    </source>
</evidence>
<organism evidence="9 10">
    <name type="scientific">Rubinisphaera brasiliensis (strain ATCC 49424 / DSM 5305 / JCM 21570 / IAM 15109 / NBRC 103401 / IFAM 1448)</name>
    <name type="common">Planctomyces brasiliensis</name>
    <dbReference type="NCBI Taxonomy" id="756272"/>
    <lineage>
        <taxon>Bacteria</taxon>
        <taxon>Pseudomonadati</taxon>
        <taxon>Planctomycetota</taxon>
        <taxon>Planctomycetia</taxon>
        <taxon>Planctomycetales</taxon>
        <taxon>Planctomycetaceae</taxon>
        <taxon>Rubinisphaera</taxon>
    </lineage>
</organism>
<name>F0SKI6_RUBBR</name>
<dbReference type="GO" id="GO:0005886">
    <property type="term" value="C:plasma membrane"/>
    <property type="evidence" value="ECO:0007669"/>
    <property type="project" value="UniProtKB-SubCell"/>
</dbReference>
<dbReference type="Proteomes" id="UP000006860">
    <property type="component" value="Chromosome"/>
</dbReference>
<dbReference type="PANTHER" id="PTHR34582">
    <property type="entry name" value="UPF0702 TRANSMEMBRANE PROTEIN YCAP"/>
    <property type="match status" value="1"/>
</dbReference>
<evidence type="ECO:0000256" key="7">
    <source>
        <dbReference type="SAM" id="Phobius"/>
    </source>
</evidence>
<comment type="subcellular location">
    <subcellularLocation>
        <location evidence="1">Cell membrane</location>
        <topology evidence="1">Multi-pass membrane protein</topology>
    </subcellularLocation>
</comment>
<keyword evidence="4 7" id="KW-0812">Transmembrane</keyword>
<comment type="similarity">
    <text evidence="2">Belongs to the UPF0702 family.</text>
</comment>
<dbReference type="EMBL" id="CP002546">
    <property type="protein sequence ID" value="ADY61967.1"/>
    <property type="molecule type" value="Genomic_DNA"/>
</dbReference>
<keyword evidence="6 7" id="KW-0472">Membrane</keyword>
<keyword evidence="3" id="KW-1003">Cell membrane</keyword>
<dbReference type="STRING" id="756272.Plabr_4394"/>
<protein>
    <recommendedName>
        <fullName evidence="8">YetF C-terminal domain-containing protein</fullName>
    </recommendedName>
</protein>
<evidence type="ECO:0000256" key="6">
    <source>
        <dbReference type="ARBA" id="ARBA00023136"/>
    </source>
</evidence>
<evidence type="ECO:0000256" key="2">
    <source>
        <dbReference type="ARBA" id="ARBA00006448"/>
    </source>
</evidence>
<dbReference type="OrthoDB" id="9793799at2"/>
<keyword evidence="5 7" id="KW-1133">Transmembrane helix</keyword>
<evidence type="ECO:0000256" key="3">
    <source>
        <dbReference type="ARBA" id="ARBA00022475"/>
    </source>
</evidence>
<evidence type="ECO:0000313" key="10">
    <source>
        <dbReference type="Proteomes" id="UP000006860"/>
    </source>
</evidence>
<dbReference type="AlphaFoldDB" id="F0SKI6"/>
<feature type="transmembrane region" description="Helical" evidence="7">
    <location>
        <begin position="12"/>
        <end position="33"/>
    </location>
</feature>
<dbReference type="PANTHER" id="PTHR34582:SF6">
    <property type="entry name" value="UPF0702 TRANSMEMBRANE PROTEIN YCAP"/>
    <property type="match status" value="1"/>
</dbReference>
<dbReference type="KEGG" id="pbs:Plabr_4394"/>
<evidence type="ECO:0000256" key="5">
    <source>
        <dbReference type="ARBA" id="ARBA00022989"/>
    </source>
</evidence>
<dbReference type="Pfam" id="PF04239">
    <property type="entry name" value="DUF421"/>
    <property type="match status" value="1"/>
</dbReference>
<gene>
    <name evidence="9" type="ordered locus">Plabr_4394</name>
</gene>
<sequence length="174" mass="19300">MWQDWIFSNWTAAGMTVVSTVVFYAALIIFTRLSGLRSFSKMSSFDFAMTIALGSLFASVAASPSPPLLLGLLTLGMLYLGQNIIALCRRWAPLQRVVDNTPLLLMADGQVLEGNLRKANLTRNDIRAKLREHNVHQYDQVKAMVFETTGDVSVLHGEQANSLDDDLLRDVRGV</sequence>
<dbReference type="Gene3D" id="3.30.240.20">
    <property type="entry name" value="bsu07140 like domains"/>
    <property type="match status" value="1"/>
</dbReference>
<accession>F0SKI6</accession>
<dbReference type="eggNOG" id="COG2323">
    <property type="taxonomic scope" value="Bacteria"/>
</dbReference>
<keyword evidence="10" id="KW-1185">Reference proteome</keyword>
<evidence type="ECO:0000259" key="8">
    <source>
        <dbReference type="Pfam" id="PF04239"/>
    </source>
</evidence>